<evidence type="ECO:0000313" key="3">
    <source>
        <dbReference type="EMBL" id="EAR29373.1"/>
    </source>
</evidence>
<dbReference type="InterPro" id="IPR050640">
    <property type="entry name" value="Bact_2-comp_sensor_kinase"/>
</dbReference>
<dbReference type="GO" id="GO:0016020">
    <property type="term" value="C:membrane"/>
    <property type="evidence" value="ECO:0007669"/>
    <property type="project" value="InterPro"/>
</dbReference>
<feature type="transmembrane region" description="Helical" evidence="1">
    <location>
        <begin position="69"/>
        <end position="90"/>
    </location>
</feature>
<feature type="domain" description="Signal transduction histidine kinase internal region" evidence="2">
    <location>
        <begin position="305"/>
        <end position="382"/>
    </location>
</feature>
<dbReference type="HOGENOM" id="CLU_531972_0_0_6"/>
<dbReference type="Pfam" id="PF06580">
    <property type="entry name" value="His_kinase"/>
    <property type="match status" value="1"/>
</dbReference>
<dbReference type="InterPro" id="IPR010559">
    <property type="entry name" value="Sig_transdc_His_kin_internal"/>
</dbReference>
<accession>A4C5W9</accession>
<evidence type="ECO:0000259" key="2">
    <source>
        <dbReference type="Pfam" id="PF06580"/>
    </source>
</evidence>
<protein>
    <submittedName>
        <fullName evidence="3">Putative two-component system sensor protein, no kinase domain</fullName>
    </submittedName>
</protein>
<dbReference type="EMBL" id="AAOH01000002">
    <property type="protein sequence ID" value="EAR29373.1"/>
    <property type="molecule type" value="Genomic_DNA"/>
</dbReference>
<dbReference type="GO" id="GO:0000155">
    <property type="term" value="F:phosphorelay sensor kinase activity"/>
    <property type="evidence" value="ECO:0007669"/>
    <property type="project" value="InterPro"/>
</dbReference>
<feature type="transmembrane region" description="Helical" evidence="1">
    <location>
        <begin position="37"/>
        <end position="57"/>
    </location>
</feature>
<dbReference type="PANTHER" id="PTHR34220">
    <property type="entry name" value="SENSOR HISTIDINE KINASE YPDA"/>
    <property type="match status" value="1"/>
</dbReference>
<feature type="transmembrane region" description="Helical" evidence="1">
    <location>
        <begin position="221"/>
        <end position="247"/>
    </location>
</feature>
<dbReference type="PANTHER" id="PTHR34220:SF7">
    <property type="entry name" value="SENSOR HISTIDINE KINASE YPDA"/>
    <property type="match status" value="1"/>
</dbReference>
<feature type="transmembrane region" description="Helical" evidence="1">
    <location>
        <begin position="267"/>
        <end position="286"/>
    </location>
</feature>
<evidence type="ECO:0000256" key="1">
    <source>
        <dbReference type="SAM" id="Phobius"/>
    </source>
</evidence>
<proteinExistence type="predicted"/>
<feature type="transmembrane region" description="Helical" evidence="1">
    <location>
        <begin position="96"/>
        <end position="117"/>
    </location>
</feature>
<keyword evidence="3" id="KW-0418">Kinase</keyword>
<keyword evidence="1" id="KW-0812">Transmembrane</keyword>
<comment type="caution">
    <text evidence="3">The sequence shown here is derived from an EMBL/GenBank/DDBJ whole genome shotgun (WGS) entry which is preliminary data.</text>
</comment>
<gene>
    <name evidence="3" type="ORF">PTD2_11174</name>
</gene>
<keyword evidence="1" id="KW-1133">Transmembrane helix</keyword>
<name>A4C5W9_9GAMM</name>
<dbReference type="AlphaFoldDB" id="A4C5W9"/>
<sequence>MLAKTIKRSLRYLNLPLLCAVLLEAHIRFLSLQGNSGSLYLQIMLQLILESLPFFIAHHFAGNRPRNHAIIIWFLGFICYPLLSLVISAQNMTFEHWSLLSSQGWLFVVLASTACFINHASTMREKTRVMQWISKLFSLNMVIAMLLVGWATVMAGVFNSTQDPKDNQSQKVIIDLSNIVTEFGQFFEYFWQFLIVASLFGSVFAINRYGLIRQVLAKQGILAFVAAALICIIIVTPIFASLVLWLPLNTPDIILFPSSFHHVFAPANYQFIFSLLAISTPLILVFERQQQNAVVTQISFQKTHTELKLLQQQINPHFLFNTLNNLYALILTKSDDAPSLVVKLSNLLRYTVYEGQKEQVTLAQEVTYLQDYIALEQIRSLDKCTLDLKWPENAEQFTLPPLLIIMLIENAFKYGVEPTIEKSHIRFHMQLNKNILTVICENPIFTHKHNKASGLGLENLSRRLTLLYPGKHTISSGPIGELWCAKMTLDLTSC</sequence>
<feature type="transmembrane region" description="Helical" evidence="1">
    <location>
        <begin position="189"/>
        <end position="209"/>
    </location>
</feature>
<keyword evidence="3" id="KW-0808">Transferase</keyword>
<feature type="transmembrane region" description="Helical" evidence="1">
    <location>
        <begin position="12"/>
        <end position="31"/>
    </location>
</feature>
<organism evidence="3 4">
    <name type="scientific">Pseudoalteromonas tunicata D2</name>
    <dbReference type="NCBI Taxonomy" id="87626"/>
    <lineage>
        <taxon>Bacteria</taxon>
        <taxon>Pseudomonadati</taxon>
        <taxon>Pseudomonadota</taxon>
        <taxon>Gammaproteobacteria</taxon>
        <taxon>Alteromonadales</taxon>
        <taxon>Pseudoalteromonadaceae</taxon>
        <taxon>Pseudoalteromonas</taxon>
    </lineage>
</organism>
<dbReference type="OrthoDB" id="2514702at2"/>
<keyword evidence="1" id="KW-0472">Membrane</keyword>
<dbReference type="Proteomes" id="UP000006201">
    <property type="component" value="Unassembled WGS sequence"/>
</dbReference>
<reference evidence="3 4" key="1">
    <citation type="submission" date="2006-02" db="EMBL/GenBank/DDBJ databases">
        <authorList>
            <person name="Moran M.A."/>
            <person name="Kjelleberg S."/>
            <person name="Egan S."/>
            <person name="Saunders N."/>
            <person name="Thomas T."/>
            <person name="Ferriera S."/>
            <person name="Johnson J."/>
            <person name="Kravitz S."/>
            <person name="Halpern A."/>
            <person name="Remington K."/>
            <person name="Beeson K."/>
            <person name="Tran B."/>
            <person name="Rogers Y.-H."/>
            <person name="Friedman R."/>
            <person name="Venter J.C."/>
        </authorList>
    </citation>
    <scope>NUCLEOTIDE SEQUENCE [LARGE SCALE GENOMIC DNA]</scope>
    <source>
        <strain evidence="3 4">D2</strain>
    </source>
</reference>
<dbReference type="STRING" id="87626.PTD2_11174"/>
<feature type="transmembrane region" description="Helical" evidence="1">
    <location>
        <begin position="137"/>
        <end position="158"/>
    </location>
</feature>
<keyword evidence="4" id="KW-1185">Reference proteome</keyword>
<dbReference type="eggNOG" id="COG2972">
    <property type="taxonomic scope" value="Bacteria"/>
</dbReference>
<evidence type="ECO:0000313" key="4">
    <source>
        <dbReference type="Proteomes" id="UP000006201"/>
    </source>
</evidence>